<accession>A0A941ZYV6</accession>
<organism evidence="2 3">
    <name type="scientific">Candidatus Scalindua arabica</name>
    <dbReference type="NCBI Taxonomy" id="1127984"/>
    <lineage>
        <taxon>Bacteria</taxon>
        <taxon>Pseudomonadati</taxon>
        <taxon>Planctomycetota</taxon>
        <taxon>Candidatus Brocadiia</taxon>
        <taxon>Candidatus Brocadiales</taxon>
        <taxon>Candidatus Scalinduaceae</taxon>
        <taxon>Candidatus Scalindua</taxon>
    </lineage>
</organism>
<feature type="transmembrane region" description="Helical" evidence="1">
    <location>
        <begin position="38"/>
        <end position="58"/>
    </location>
</feature>
<evidence type="ECO:0000313" key="2">
    <source>
        <dbReference type="EMBL" id="MBS1257355.1"/>
    </source>
</evidence>
<sequence length="70" mass="7593">MKIMKLSLFVVSVLLVICGALMISTADGSAQESESLMVILIASVFLVGTAIFHAIDLLRKSIEDRNKLDI</sequence>
<name>A0A941ZYV6_9BACT</name>
<evidence type="ECO:0000256" key="1">
    <source>
        <dbReference type="SAM" id="Phobius"/>
    </source>
</evidence>
<gene>
    <name evidence="2" type="ORF">MAG551_00397</name>
</gene>
<dbReference type="Proteomes" id="UP000722750">
    <property type="component" value="Unassembled WGS sequence"/>
</dbReference>
<keyword evidence="1" id="KW-1133">Transmembrane helix</keyword>
<dbReference type="AlphaFoldDB" id="A0A941ZYV6"/>
<evidence type="ECO:0000313" key="3">
    <source>
        <dbReference type="Proteomes" id="UP000722750"/>
    </source>
</evidence>
<comment type="caution">
    <text evidence="2">The sequence shown here is derived from an EMBL/GenBank/DDBJ whole genome shotgun (WGS) entry which is preliminary data.</text>
</comment>
<keyword evidence="1" id="KW-0812">Transmembrane</keyword>
<reference evidence="2" key="1">
    <citation type="journal article" date="2021" name="ISME J.">
        <title>Fine-scale metabolic discontinuity in a stratified prokaryote microbiome of a Red Sea deep halocline.</title>
        <authorList>
            <person name="Michoud G."/>
            <person name="Ngugi D.K."/>
            <person name="Barozzi A."/>
            <person name="Merlino G."/>
            <person name="Calleja M.L."/>
            <person name="Delgado-Huertas A."/>
            <person name="Moran X.A.G."/>
            <person name="Daffonchio D."/>
        </authorList>
    </citation>
    <scope>NUCLEOTIDE SEQUENCE</scope>
    <source>
        <strain evidence="2">SuakinDeep_MAG55_1</strain>
    </source>
</reference>
<dbReference type="EMBL" id="JAANXD010000020">
    <property type="protein sequence ID" value="MBS1257355.1"/>
    <property type="molecule type" value="Genomic_DNA"/>
</dbReference>
<proteinExistence type="predicted"/>
<protein>
    <submittedName>
        <fullName evidence="2">Uncharacterized protein</fullName>
    </submittedName>
</protein>
<keyword evidence="1" id="KW-0472">Membrane</keyword>